<sequence length="154" mass="18117">VVGHFEELYLQDDNRSETLNSLKLYPDTEPMEAAVEKRLYDFIWPLICKAIRKAAQELYLNCDIFGTEKSDWITLDAELLYFRSLMDNDDDDDLSSASSDEDDDDDESMNEFLLQQSNHQQQQQQIQQQQQQRQPPDLEALAQERIDEVSEEEY</sequence>
<proteinExistence type="predicted"/>
<organism evidence="1 2">
    <name type="scientific">Panagrolaimus sp. ES5</name>
    <dbReference type="NCBI Taxonomy" id="591445"/>
    <lineage>
        <taxon>Eukaryota</taxon>
        <taxon>Metazoa</taxon>
        <taxon>Ecdysozoa</taxon>
        <taxon>Nematoda</taxon>
        <taxon>Chromadorea</taxon>
        <taxon>Rhabditida</taxon>
        <taxon>Tylenchina</taxon>
        <taxon>Panagrolaimomorpha</taxon>
        <taxon>Panagrolaimoidea</taxon>
        <taxon>Panagrolaimidae</taxon>
        <taxon>Panagrolaimus</taxon>
    </lineage>
</organism>
<protein>
    <submittedName>
        <fullName evidence="2">Uncharacterized protein</fullName>
    </submittedName>
</protein>
<evidence type="ECO:0000313" key="1">
    <source>
        <dbReference type="Proteomes" id="UP000887579"/>
    </source>
</evidence>
<dbReference type="Proteomes" id="UP000887579">
    <property type="component" value="Unplaced"/>
</dbReference>
<dbReference type="WBParaSite" id="ES5_v2.g29890.t1">
    <property type="protein sequence ID" value="ES5_v2.g29890.t1"/>
    <property type="gene ID" value="ES5_v2.g29890"/>
</dbReference>
<evidence type="ECO:0000313" key="2">
    <source>
        <dbReference type="WBParaSite" id="ES5_v2.g29890.t1"/>
    </source>
</evidence>
<name>A0AC34GJS8_9BILA</name>
<accession>A0AC34GJS8</accession>
<reference evidence="2" key="1">
    <citation type="submission" date="2022-11" db="UniProtKB">
        <authorList>
            <consortium name="WormBaseParasite"/>
        </authorList>
    </citation>
    <scope>IDENTIFICATION</scope>
</reference>